<evidence type="ECO:0000313" key="8">
    <source>
        <dbReference type="Proteomes" id="UP000337909"/>
    </source>
</evidence>
<evidence type="ECO:0000256" key="1">
    <source>
        <dbReference type="ARBA" id="ARBA00004141"/>
    </source>
</evidence>
<dbReference type="PANTHER" id="PTHR37422:SF13">
    <property type="entry name" value="LIPOPOLYSACCHARIDE BIOSYNTHESIS PROTEIN PA4999-RELATED"/>
    <property type="match status" value="1"/>
</dbReference>
<dbReference type="InterPro" id="IPR051533">
    <property type="entry name" value="WaaL-like"/>
</dbReference>
<dbReference type="EMBL" id="CABVHQ010000002">
    <property type="protein sequence ID" value="VVN70166.1"/>
    <property type="molecule type" value="Genomic_DNA"/>
</dbReference>
<feature type="transmembrane region" description="Helical" evidence="5">
    <location>
        <begin position="185"/>
        <end position="203"/>
    </location>
</feature>
<feature type="transmembrane region" description="Helical" evidence="5">
    <location>
        <begin position="121"/>
        <end position="142"/>
    </location>
</feature>
<evidence type="ECO:0000313" key="7">
    <source>
        <dbReference type="EMBL" id="VVN70166.1"/>
    </source>
</evidence>
<dbReference type="InterPro" id="IPR007016">
    <property type="entry name" value="O-antigen_ligase-rel_domated"/>
</dbReference>
<reference evidence="7 8" key="1">
    <citation type="submission" date="2019-09" db="EMBL/GenBank/DDBJ databases">
        <authorList>
            <person name="Chandra G."/>
            <person name="Truman W A."/>
        </authorList>
    </citation>
    <scope>NUCLEOTIDE SEQUENCE [LARGE SCALE GENOMIC DNA]</scope>
    <source>
        <strain evidence="7">PS691</strain>
    </source>
</reference>
<sequence>MTSPENMILRRVLSSWAVIGMVVFLCGAWLLPTPKLYHQLIIVFLWLPALLALFERNVRLLLKQPEFFLFGLFAAWTLFVLLMQGGIDPVSKSKVPFYVGLTLVGIVLVAQHAVISLEKLLLYASVFGGILAGVSWLDYYFLKGQPLESRVIAIGVWNSIIMAAHAVGALALLGVFMLKTTRVKPWVALLLLLPALGYVLFLGFSQTRGVWMGLAATLLVMAIALKSRKCGYFILLLLAGVGCIALLEPEILLQRGVSYRPELWRGGAQLILEHWTLGVGFNQYLIHLAEGGVPFKHPHNLFLDVGVRFGIPGLLLFVLLWGMVGWRGWSCRDVPLGQALLALWVFASVSLLTDGIGLWLKPNADWLITWLPIGLSAVLASRESKRRLQVRDTRAGVSKQPI</sequence>
<dbReference type="GO" id="GO:0016020">
    <property type="term" value="C:membrane"/>
    <property type="evidence" value="ECO:0007669"/>
    <property type="project" value="UniProtKB-SubCell"/>
</dbReference>
<feature type="transmembrane region" description="Helical" evidence="5">
    <location>
        <begin position="209"/>
        <end position="225"/>
    </location>
</feature>
<dbReference type="PANTHER" id="PTHR37422">
    <property type="entry name" value="TEICHURONIC ACID BIOSYNTHESIS PROTEIN TUAE"/>
    <property type="match status" value="1"/>
</dbReference>
<feature type="transmembrane region" description="Helical" evidence="5">
    <location>
        <begin position="36"/>
        <end position="54"/>
    </location>
</feature>
<keyword evidence="3 5" id="KW-1133">Transmembrane helix</keyword>
<keyword evidence="2 5" id="KW-0812">Transmembrane</keyword>
<feature type="transmembrane region" description="Helical" evidence="5">
    <location>
        <begin position="341"/>
        <end position="360"/>
    </location>
</feature>
<comment type="subcellular location">
    <subcellularLocation>
        <location evidence="1">Membrane</location>
        <topology evidence="1">Multi-pass membrane protein</topology>
    </subcellularLocation>
</comment>
<feature type="transmembrane region" description="Helical" evidence="5">
    <location>
        <begin position="66"/>
        <end position="83"/>
    </location>
</feature>
<protein>
    <recommendedName>
        <fullName evidence="6">O-antigen ligase-related domain-containing protein</fullName>
    </recommendedName>
</protein>
<dbReference type="AlphaFoldDB" id="A0A5E6ZUW6"/>
<keyword evidence="4 5" id="KW-0472">Membrane</keyword>
<feature type="transmembrane region" description="Helical" evidence="5">
    <location>
        <begin position="12"/>
        <end position="30"/>
    </location>
</feature>
<gene>
    <name evidence="7" type="ORF">PS691_00363</name>
</gene>
<name>A0A5E6ZUW6_PSEFL</name>
<feature type="transmembrane region" description="Helical" evidence="5">
    <location>
        <begin position="309"/>
        <end position="329"/>
    </location>
</feature>
<evidence type="ECO:0000256" key="3">
    <source>
        <dbReference type="ARBA" id="ARBA00022989"/>
    </source>
</evidence>
<feature type="transmembrane region" description="Helical" evidence="5">
    <location>
        <begin position="366"/>
        <end position="382"/>
    </location>
</feature>
<proteinExistence type="predicted"/>
<dbReference type="Pfam" id="PF04932">
    <property type="entry name" value="Wzy_C"/>
    <property type="match status" value="1"/>
</dbReference>
<feature type="transmembrane region" description="Helical" evidence="5">
    <location>
        <begin position="95"/>
        <end position="114"/>
    </location>
</feature>
<organism evidence="7 8">
    <name type="scientific">Pseudomonas fluorescens</name>
    <dbReference type="NCBI Taxonomy" id="294"/>
    <lineage>
        <taxon>Bacteria</taxon>
        <taxon>Pseudomonadati</taxon>
        <taxon>Pseudomonadota</taxon>
        <taxon>Gammaproteobacteria</taxon>
        <taxon>Pseudomonadales</taxon>
        <taxon>Pseudomonadaceae</taxon>
        <taxon>Pseudomonas</taxon>
    </lineage>
</organism>
<feature type="transmembrane region" description="Helical" evidence="5">
    <location>
        <begin position="154"/>
        <end position="178"/>
    </location>
</feature>
<evidence type="ECO:0000259" key="6">
    <source>
        <dbReference type="Pfam" id="PF04932"/>
    </source>
</evidence>
<feature type="transmembrane region" description="Helical" evidence="5">
    <location>
        <begin position="232"/>
        <end position="253"/>
    </location>
</feature>
<evidence type="ECO:0000256" key="2">
    <source>
        <dbReference type="ARBA" id="ARBA00022692"/>
    </source>
</evidence>
<dbReference type="Proteomes" id="UP000337909">
    <property type="component" value="Unassembled WGS sequence"/>
</dbReference>
<accession>A0A5E6ZUW6</accession>
<feature type="domain" description="O-antigen ligase-related" evidence="6">
    <location>
        <begin position="198"/>
        <end position="318"/>
    </location>
</feature>
<evidence type="ECO:0000256" key="4">
    <source>
        <dbReference type="ARBA" id="ARBA00023136"/>
    </source>
</evidence>
<evidence type="ECO:0000256" key="5">
    <source>
        <dbReference type="SAM" id="Phobius"/>
    </source>
</evidence>
<dbReference type="OrthoDB" id="1013669at2"/>